<evidence type="ECO:0000256" key="3">
    <source>
        <dbReference type="ARBA" id="ARBA00022723"/>
    </source>
</evidence>
<dbReference type="NCBIfam" id="NF007914">
    <property type="entry name" value="PRK10628.1"/>
    <property type="match status" value="1"/>
</dbReference>
<feature type="domain" description="Extradiol ring-cleavage dioxygenase class III enzyme subunit B" evidence="6">
    <location>
        <begin position="27"/>
        <end position="238"/>
    </location>
</feature>
<reference evidence="7 8" key="1">
    <citation type="submission" date="2024-09" db="EMBL/GenBank/DDBJ databases">
        <authorList>
            <person name="Sun Q."/>
            <person name="Mori K."/>
        </authorList>
    </citation>
    <scope>NUCLEOTIDE SEQUENCE [LARGE SCALE GENOMIC DNA]</scope>
    <source>
        <strain evidence="7 8">KCTC 23315</strain>
    </source>
</reference>
<evidence type="ECO:0000256" key="4">
    <source>
        <dbReference type="ARBA" id="ARBA00022833"/>
    </source>
</evidence>
<dbReference type="PANTHER" id="PTHR30096">
    <property type="entry name" value="4,5-DOPA DIOXYGENASE EXTRADIOL-LIKE PROTEIN"/>
    <property type="match status" value="1"/>
</dbReference>
<dbReference type="InterPro" id="IPR004183">
    <property type="entry name" value="Xdiol_dOase_suB"/>
</dbReference>
<evidence type="ECO:0000256" key="5">
    <source>
        <dbReference type="ARBA" id="ARBA00023002"/>
    </source>
</evidence>
<dbReference type="InterPro" id="IPR014436">
    <property type="entry name" value="Extradiol_dOase_DODA"/>
</dbReference>
<dbReference type="Pfam" id="PF02900">
    <property type="entry name" value="LigB"/>
    <property type="match status" value="1"/>
</dbReference>
<dbReference type="RefSeq" id="WP_377241922.1">
    <property type="nucleotide sequence ID" value="NZ_JBHLXP010000001.1"/>
</dbReference>
<protein>
    <submittedName>
        <fullName evidence="7">4,5-DOPA dioxygenase extradiol</fullName>
        <ecNumber evidence="7">1.13.11.29</ecNumber>
    </submittedName>
</protein>
<dbReference type="EMBL" id="JBHLXP010000001">
    <property type="protein sequence ID" value="MFC0048074.1"/>
    <property type="molecule type" value="Genomic_DNA"/>
</dbReference>
<evidence type="ECO:0000313" key="8">
    <source>
        <dbReference type="Proteomes" id="UP001589813"/>
    </source>
</evidence>
<dbReference type="PIRSF" id="PIRSF006157">
    <property type="entry name" value="Doxgns_DODA"/>
    <property type="match status" value="1"/>
</dbReference>
<evidence type="ECO:0000259" key="6">
    <source>
        <dbReference type="Pfam" id="PF02900"/>
    </source>
</evidence>
<sequence>MSVKSPMPMLFLGHGSPMNALESNRWTQQWRLVTATLKPKAILLISAHWDKPGLRVLTDPHPRTIHDFGGFPPALYQQQYPAPGSVALAGLLLELLADVGARPDSDWGFDHGAWSVLCHAFPAADVPVVQLSIDSRQSASWHLQVGALLAPLRQEEVLIIGSGNIVHNLRLLDWQDGPAPAWAQQFMHKVEDAIARRDWPALSDYQGWGQTAALSVPHPDHLLPLFYLLGASGKDEPFHWLNQDFTLGNLAMHSLRIGAA</sequence>
<dbReference type="EC" id="1.13.11.29" evidence="7"/>
<comment type="similarity">
    <text evidence="2">Belongs to the DODA-type extradiol aromatic ring-opening dioxygenase family.</text>
</comment>
<dbReference type="Proteomes" id="UP001589813">
    <property type="component" value="Unassembled WGS sequence"/>
</dbReference>
<evidence type="ECO:0000313" key="7">
    <source>
        <dbReference type="EMBL" id="MFC0048074.1"/>
    </source>
</evidence>
<keyword evidence="3" id="KW-0479">Metal-binding</keyword>
<dbReference type="SUPFAM" id="SSF53213">
    <property type="entry name" value="LigB-like"/>
    <property type="match status" value="1"/>
</dbReference>
<accession>A0ABV6BB15</accession>
<dbReference type="Gene3D" id="3.40.830.10">
    <property type="entry name" value="LigB-like"/>
    <property type="match status" value="1"/>
</dbReference>
<evidence type="ECO:0000256" key="2">
    <source>
        <dbReference type="ARBA" id="ARBA00007581"/>
    </source>
</evidence>
<proteinExistence type="inferred from homology"/>
<dbReference type="PANTHER" id="PTHR30096:SF0">
    <property type="entry name" value="4,5-DOPA DIOXYGENASE EXTRADIOL-LIKE PROTEIN"/>
    <property type="match status" value="1"/>
</dbReference>
<keyword evidence="5 7" id="KW-0560">Oxidoreductase</keyword>
<keyword evidence="7" id="KW-0223">Dioxygenase</keyword>
<evidence type="ECO:0000256" key="1">
    <source>
        <dbReference type="ARBA" id="ARBA00001947"/>
    </source>
</evidence>
<organism evidence="7 8">
    <name type="scientific">Rheinheimera tilapiae</name>
    <dbReference type="NCBI Taxonomy" id="875043"/>
    <lineage>
        <taxon>Bacteria</taxon>
        <taxon>Pseudomonadati</taxon>
        <taxon>Pseudomonadota</taxon>
        <taxon>Gammaproteobacteria</taxon>
        <taxon>Chromatiales</taxon>
        <taxon>Chromatiaceae</taxon>
        <taxon>Rheinheimera</taxon>
    </lineage>
</organism>
<dbReference type="GO" id="GO:0050297">
    <property type="term" value="F:stizolobate synthase activity"/>
    <property type="evidence" value="ECO:0007669"/>
    <property type="project" value="UniProtKB-EC"/>
</dbReference>
<gene>
    <name evidence="7" type="primary">ygiD</name>
    <name evidence="7" type="ORF">ACFFJP_07205</name>
</gene>
<dbReference type="CDD" id="cd07363">
    <property type="entry name" value="45_DOPA_Dioxygenase"/>
    <property type="match status" value="1"/>
</dbReference>
<comment type="caution">
    <text evidence="7">The sequence shown here is derived from an EMBL/GenBank/DDBJ whole genome shotgun (WGS) entry which is preliminary data.</text>
</comment>
<name>A0ABV6BB15_9GAMM</name>
<comment type="cofactor">
    <cofactor evidence="1">
        <name>Zn(2+)</name>
        <dbReference type="ChEBI" id="CHEBI:29105"/>
    </cofactor>
</comment>
<keyword evidence="4" id="KW-0862">Zinc</keyword>
<keyword evidence="8" id="KW-1185">Reference proteome</keyword>